<protein>
    <submittedName>
        <fullName evidence="5">Lysophospholipase L1</fullName>
    </submittedName>
</protein>
<evidence type="ECO:0000259" key="4">
    <source>
        <dbReference type="PROSITE" id="PS51272"/>
    </source>
</evidence>
<evidence type="ECO:0000313" key="6">
    <source>
        <dbReference type="Proteomes" id="UP000182624"/>
    </source>
</evidence>
<evidence type="ECO:0000313" key="5">
    <source>
        <dbReference type="EMBL" id="SFP76111.1"/>
    </source>
</evidence>
<gene>
    <name evidence="5" type="ORF">SAMN04487928_107142</name>
</gene>
<dbReference type="RefSeq" id="WP_074886018.1">
    <property type="nucleotide sequence ID" value="NZ_FOXO01000007.1"/>
</dbReference>
<dbReference type="EMBL" id="FOXO01000007">
    <property type="protein sequence ID" value="SFP76111.1"/>
    <property type="molecule type" value="Genomic_DNA"/>
</dbReference>
<dbReference type="CDD" id="cd01821">
    <property type="entry name" value="Rhamnogalacturan_acetylesterase_like"/>
    <property type="match status" value="1"/>
</dbReference>
<dbReference type="GO" id="GO:0016787">
    <property type="term" value="F:hydrolase activity"/>
    <property type="evidence" value="ECO:0007669"/>
    <property type="project" value="UniProtKB-KW"/>
</dbReference>
<evidence type="ECO:0000256" key="2">
    <source>
        <dbReference type="ARBA" id="ARBA00022737"/>
    </source>
</evidence>
<dbReference type="Pfam" id="PF13472">
    <property type="entry name" value="Lipase_GDSL_2"/>
    <property type="match status" value="1"/>
</dbReference>
<comment type="similarity">
    <text evidence="1">Belongs to the 'GDSL' lipolytic enzyme family.</text>
</comment>
<evidence type="ECO:0000256" key="1">
    <source>
        <dbReference type="ARBA" id="ARBA00008668"/>
    </source>
</evidence>
<dbReference type="Gene3D" id="3.40.50.1110">
    <property type="entry name" value="SGNH hydrolase"/>
    <property type="match status" value="1"/>
</dbReference>
<dbReference type="PANTHER" id="PTHR43695">
    <property type="entry name" value="PUTATIVE (AFU_ORTHOLOGUE AFUA_2G17250)-RELATED"/>
    <property type="match status" value="1"/>
</dbReference>
<dbReference type="InterPro" id="IPR001119">
    <property type="entry name" value="SLH_dom"/>
</dbReference>
<dbReference type="InterPro" id="IPR036514">
    <property type="entry name" value="SGNH_hydro_sf"/>
</dbReference>
<organism evidence="5 6">
    <name type="scientific">Butyrivibrio proteoclasticus</name>
    <dbReference type="NCBI Taxonomy" id="43305"/>
    <lineage>
        <taxon>Bacteria</taxon>
        <taxon>Bacillati</taxon>
        <taxon>Bacillota</taxon>
        <taxon>Clostridia</taxon>
        <taxon>Lachnospirales</taxon>
        <taxon>Lachnospiraceae</taxon>
        <taxon>Butyrivibrio</taxon>
    </lineage>
</organism>
<accession>A0A1I5SZS1</accession>
<keyword evidence="2" id="KW-0677">Repeat</keyword>
<dbReference type="InterPro" id="IPR013830">
    <property type="entry name" value="SGNH_hydro"/>
</dbReference>
<sequence length="595" mass="68373">MSRETENVLDMNIKDTDTWKALNNGGWTNRRLKEGYKCDNCKRAIAIKKVTVSEFGTYRVDLEFMAKDNIRDMSLFAGRRNMVSRGINLAKGEKYKKSFYIAVTPYIPALSAKRYDDKTIYVSFTHADIVELCDIKVVKEEVPVIWVAGDSTLTDQNAGIPYYPYGSCAGWAQTLLRYMDKATVCNLAHSGMTTNCFRDDGHFDIAKEMIKKGDFFIIQFGHNDQKRRNLKAFEGYKENLKRYACEVRELGAKPVICSPISRNSDFSLLKPYRDACLEAAKELNIPFIDLHDFTFEKWQEFGENAKDYFIPGDITHTNEYGAMLVADFFVMEIYRKISSNSISSDYSESLTDLFDWKTLEEASYKEYKIENIEKNLPKELPGLDIFSIEPPYVDITDIPDSDGVKKAYNYGLLDPCVMYLHPHAVMPRAQLLMVMFKAFRMAGKRPYENRFADINEYDWDAGYVQALIDEELIDDVTIGENKDTGKLMFRPDDPLKYDEFISFLVRFLEKDIEKRKKLSLAECLKKAEEIKLIGDKEYKQSFGTVKCMSEKERYEVAKGANISRAEVYTVLSHFMDIAGGIESDLPSGLDIHPVH</sequence>
<dbReference type="Proteomes" id="UP000182624">
    <property type="component" value="Unassembled WGS sequence"/>
</dbReference>
<dbReference type="PROSITE" id="PS51272">
    <property type="entry name" value="SLH"/>
    <property type="match status" value="1"/>
</dbReference>
<dbReference type="SUPFAM" id="SSF52266">
    <property type="entry name" value="SGNH hydrolase"/>
    <property type="match status" value="1"/>
</dbReference>
<dbReference type="PANTHER" id="PTHR43695:SF1">
    <property type="entry name" value="RHAMNOGALACTURONAN ACETYLESTERASE"/>
    <property type="match status" value="1"/>
</dbReference>
<keyword evidence="3" id="KW-0378">Hydrolase</keyword>
<evidence type="ECO:0000256" key="3">
    <source>
        <dbReference type="ARBA" id="ARBA00022801"/>
    </source>
</evidence>
<reference evidence="6" key="1">
    <citation type="submission" date="2016-10" db="EMBL/GenBank/DDBJ databases">
        <authorList>
            <person name="Varghese N."/>
            <person name="Submissions S."/>
        </authorList>
    </citation>
    <scope>NUCLEOTIDE SEQUENCE [LARGE SCALE GENOMIC DNA]</scope>
    <source>
        <strain evidence="6">P18</strain>
    </source>
</reference>
<keyword evidence="6" id="KW-1185">Reference proteome</keyword>
<proteinExistence type="inferred from homology"/>
<name>A0A1I5SZS1_9FIRM</name>
<feature type="domain" description="SLH" evidence="4">
    <location>
        <begin position="447"/>
        <end position="518"/>
    </location>
</feature>
<dbReference type="AlphaFoldDB" id="A0A1I5SZS1"/>
<dbReference type="InterPro" id="IPR037459">
    <property type="entry name" value="RhgT-like"/>
</dbReference>
<dbReference type="OrthoDB" id="9807041at2"/>